<keyword evidence="2" id="KW-1185">Reference proteome</keyword>
<dbReference type="AlphaFoldDB" id="A0A915DQE0"/>
<dbReference type="Proteomes" id="UP000887574">
    <property type="component" value="Unplaced"/>
</dbReference>
<evidence type="ECO:0000313" key="2">
    <source>
        <dbReference type="Proteomes" id="UP000887574"/>
    </source>
</evidence>
<evidence type="ECO:0000256" key="1">
    <source>
        <dbReference type="SAM" id="MobiDB-lite"/>
    </source>
</evidence>
<evidence type="ECO:0000313" key="3">
    <source>
        <dbReference type="WBParaSite" id="jg22025"/>
    </source>
</evidence>
<proteinExistence type="predicted"/>
<protein>
    <submittedName>
        <fullName evidence="3">Kinesin-like domain-containing protein</fullName>
    </submittedName>
</protein>
<name>A0A915DQE0_9BILA</name>
<reference evidence="3" key="1">
    <citation type="submission" date="2022-11" db="UniProtKB">
        <authorList>
            <consortium name="WormBaseParasite"/>
        </authorList>
    </citation>
    <scope>IDENTIFICATION</scope>
</reference>
<accession>A0A915DQE0</accession>
<dbReference type="WBParaSite" id="jg22025">
    <property type="protein sequence ID" value="jg22025"/>
    <property type="gene ID" value="jg22025"/>
</dbReference>
<sequence length="893" mass="99698">MNLPANLSHFVFCQYSFFNLTEMLVVAPNMDSIDNKKEAKPNAKATTNSNTFKFDHQQDFTVLVTEEFLEYVQEDALSIEVWGHRSGGEDFDSLEESSVPKQETTTKNISNGLLPALTGPQFDANGRLVNKHNLKEDSLCMPRDIAAQKRKSLQERWAEVTKRIEMWVEIKEMNDSGEYVNVDVTAQSGGADKSSKNGCSTGGVYQLKQGQQRRLTVRVRGVDFEHSGGTLPLSFSDILSVGIGSIVVKEGNSMITSNGYSNPDYYGASNWNLSGEENLWCNRTEASRPLDSYQEEDLDRIREQWSRALACRHQYLESQINELALKGSTKNELEVEREQSLINQWVELTEERNAVSLPSSNSYIPGAPADWQPPSGIEYHVPVVFLDLDAEELAADEAMEDEECATFGSKIAGLNTMLPYEKFEQTILLPVLEKDSLEMSATCSWDSSIHFCHALNRPSNAGEMVFAIINATCRLSYPFSMDLVIRKRICLNIYKKPSFTDRIMRRIAGMGNITGTGVFYDVVAHIPKSSLDMEDRATLALMAVRHTTCLEDENSKPFTSLSGELVEQTESLDSKTDIPPANQTTMGNNCWSYVEVYTKSIQAVEWMLKLDRLRQESAMLNMLSRQEQRGPRVSHYSQQMSNLRMKRTISLPNTSANMALPPIPPRIPVTANASAKGGRRSGFTSTERDLENGNQLCVNDHRLMEVSASSSSGYSSMANSTSRPTSLNLISTKRPSFLPMNSMVSPLFDNRLSGIDEEQVAECLTKDAVIRSSTVPETLHQTNNIKFHAKMTPPHLYTPSNSESQDSLNNNSNEFSLPVDLISTDLNSSDESNLSCTNHLFEQHNPFNQFEDTELSTPSLLYSNQTSNHPKVSLPTLYPQLQCSIPTTTTIGG</sequence>
<organism evidence="2 3">
    <name type="scientific">Ditylenchus dipsaci</name>
    <dbReference type="NCBI Taxonomy" id="166011"/>
    <lineage>
        <taxon>Eukaryota</taxon>
        <taxon>Metazoa</taxon>
        <taxon>Ecdysozoa</taxon>
        <taxon>Nematoda</taxon>
        <taxon>Chromadorea</taxon>
        <taxon>Rhabditida</taxon>
        <taxon>Tylenchina</taxon>
        <taxon>Tylenchomorpha</taxon>
        <taxon>Sphaerularioidea</taxon>
        <taxon>Anguinidae</taxon>
        <taxon>Anguininae</taxon>
        <taxon>Ditylenchus</taxon>
    </lineage>
</organism>
<feature type="region of interest" description="Disordered" evidence="1">
    <location>
        <begin position="656"/>
        <end position="687"/>
    </location>
</feature>